<feature type="region of interest" description="Disordered" evidence="1">
    <location>
        <begin position="34"/>
        <end position="79"/>
    </location>
</feature>
<feature type="compositionally biased region" description="Basic and acidic residues" evidence="1">
    <location>
        <begin position="681"/>
        <end position="690"/>
    </location>
</feature>
<gene>
    <name evidence="2" type="ORF">EZ313_06260</name>
</gene>
<name>A0A4Z0C5J9_9BURK</name>
<evidence type="ECO:0000313" key="2">
    <source>
        <dbReference type="EMBL" id="TFZ06244.1"/>
    </source>
</evidence>
<feature type="region of interest" description="Disordered" evidence="1">
    <location>
        <begin position="681"/>
        <end position="712"/>
    </location>
</feature>
<dbReference type="EMBL" id="SMLM01000001">
    <property type="protein sequence ID" value="TFZ06244.1"/>
    <property type="molecule type" value="Genomic_DNA"/>
</dbReference>
<evidence type="ECO:0000313" key="3">
    <source>
        <dbReference type="Proteomes" id="UP000298180"/>
    </source>
</evidence>
<organism evidence="2 3">
    <name type="scientific">Ramlibacter henchirensis</name>
    <dbReference type="NCBI Taxonomy" id="204072"/>
    <lineage>
        <taxon>Bacteria</taxon>
        <taxon>Pseudomonadati</taxon>
        <taxon>Pseudomonadota</taxon>
        <taxon>Betaproteobacteria</taxon>
        <taxon>Burkholderiales</taxon>
        <taxon>Comamonadaceae</taxon>
        <taxon>Ramlibacter</taxon>
    </lineage>
</organism>
<sequence>MAGASFSSSNVMNKGAPYRGAGYRPVRRFRRRASQRQMGLEAGGRSAAGPAAPQRIAEPAGTTAVPRGRPTLSHASHCGARSGAAAGLPRFAKLSCIDIMSRTMAKILSMRLGVADDPTALQPSLNDCLSTTLQQAAPLMAEVVDGLVRGAAPVGPQSVAAFQQPEVKEAIAALEGNAKAVAATFAEELSKLVYEGGGKDQSATEVLRYEDLQLFGDDELDQSIEVARAQQEVSLTVDEVLPALDSVVSTLLGWRTIQPGLNPVRPDVFVRALQRTLAKHVPGTAAREALIAPAGGLLGAKLRRLYRELSDWLLSTGVEPAVPIGGKLQQGGGASGAPAAGAMAKTLLTLDRLRKLLAGDFDAPAGKPEFLHTVPASMALLQELKQVDALVKRLEQRPKAPPAPAPDPAEKATIAHESPPPRIGHQLGDEVLRLMFDTLAQDDRLLPAYKAELRKLQPAVQRLAQQDSRFFSDRTHPARQFLDRVTQRSLAFKSESEEGWRRFLESVQYASRWLTESKVLEADTFGEMLEHLQKGWTDHDQSVRHRREDAARALLHAEQRNLLAQKLAADFDNATAGLDVPPFVVDFLKGSWAQVVAEAQLSCTDGSDDPFGYRAMVDDLVWSVQKSTSQRRRARRLAQMVPALVAKVKEGLERIDYPPELAQRFLDNLMALHAAALHDAQEEDRKRAEAIESAQPSQPSEEAGEPWLAESEVQESGWVDHESVLPQDFVFSEMPATAPAAEPVAAGAGELRTGTWADLMVEGQWTRVQLTWASPHGTLFMFTALAGTAHSMSRRTLERLRSSGTLRVIADRPVVDDALDQVAKAALKNSLGKKD</sequence>
<protein>
    <submittedName>
        <fullName evidence="2">DUF1631 family protein</fullName>
    </submittedName>
</protein>
<dbReference type="OrthoDB" id="6188167at2"/>
<evidence type="ECO:0000256" key="1">
    <source>
        <dbReference type="SAM" id="MobiDB-lite"/>
    </source>
</evidence>
<feature type="region of interest" description="Disordered" evidence="1">
    <location>
        <begin position="396"/>
        <end position="422"/>
    </location>
</feature>
<reference evidence="2 3" key="1">
    <citation type="submission" date="2019-03" db="EMBL/GenBank/DDBJ databases">
        <title>Ramlibacter henchirensis DSM 14656, whole genome shotgun sequence.</title>
        <authorList>
            <person name="Zhang X."/>
            <person name="Feng G."/>
            <person name="Zhu H."/>
        </authorList>
    </citation>
    <scope>NUCLEOTIDE SEQUENCE [LARGE SCALE GENOMIC DNA]</scope>
    <source>
        <strain evidence="2 3">DSM 14656</strain>
    </source>
</reference>
<accession>A0A4Z0C5J9</accession>
<dbReference type="Pfam" id="PF07793">
    <property type="entry name" value="DUF1631"/>
    <property type="match status" value="1"/>
</dbReference>
<dbReference type="InterPro" id="IPR012434">
    <property type="entry name" value="DUF1631"/>
</dbReference>
<comment type="caution">
    <text evidence="2">The sequence shown here is derived from an EMBL/GenBank/DDBJ whole genome shotgun (WGS) entry which is preliminary data.</text>
</comment>
<keyword evidence="3" id="KW-1185">Reference proteome</keyword>
<proteinExistence type="predicted"/>
<dbReference type="AlphaFoldDB" id="A0A4Z0C5J9"/>
<dbReference type="Proteomes" id="UP000298180">
    <property type="component" value="Unassembled WGS sequence"/>
</dbReference>
<feature type="compositionally biased region" description="Low complexity" evidence="1">
    <location>
        <begin position="43"/>
        <end position="53"/>
    </location>
</feature>